<dbReference type="Proteomes" id="UP001302719">
    <property type="component" value="Chromosome"/>
</dbReference>
<dbReference type="RefSeq" id="WP_312643319.1">
    <property type="nucleotide sequence ID" value="NZ_CP116967.1"/>
</dbReference>
<accession>A0AA96JRY9</accession>
<sequence>MPSDEEFQAYWFGGCGTVVAFAQTGTGSLELAGAHYVKGLLKKVASGVLAIFPCSRTKRTLRAKKRLRPCWTDFFEPTRSHC</sequence>
<name>A0AA96JRY9_9BACT</name>
<dbReference type="AlphaFoldDB" id="A0AA96JRY9"/>
<gene>
    <name evidence="1" type="ORF">PP769_19075</name>
</gene>
<protein>
    <submittedName>
        <fullName evidence="1">Uncharacterized protein</fullName>
    </submittedName>
</protein>
<evidence type="ECO:0000313" key="1">
    <source>
        <dbReference type="EMBL" id="WNM58047.1"/>
    </source>
</evidence>
<dbReference type="KEGG" id="nall:PP769_19075"/>
<keyword evidence="2" id="KW-1185">Reference proteome</keyword>
<evidence type="ECO:0000313" key="2">
    <source>
        <dbReference type="Proteomes" id="UP001302719"/>
    </source>
</evidence>
<reference evidence="1 2" key="1">
    <citation type="submission" date="2023-01" db="EMBL/GenBank/DDBJ databases">
        <title>Cultivation and genomic characterization of new, ubiquitous marine nitrite-oxidizing bacteria from the Nitrospirales.</title>
        <authorList>
            <person name="Mueller A.J."/>
            <person name="Daebeler A."/>
            <person name="Herbold C.W."/>
            <person name="Kirkegaard R.H."/>
            <person name="Daims H."/>
        </authorList>
    </citation>
    <scope>NUCLEOTIDE SEQUENCE [LARGE SCALE GENOMIC DNA]</scope>
    <source>
        <strain evidence="1 2">VA</strain>
    </source>
</reference>
<proteinExistence type="predicted"/>
<dbReference type="EMBL" id="CP116967">
    <property type="protein sequence ID" value="WNM58047.1"/>
    <property type="molecule type" value="Genomic_DNA"/>
</dbReference>
<organism evidence="1 2">
    <name type="scientific">Candidatus Nitrospira allomarina</name>
    <dbReference type="NCBI Taxonomy" id="3020900"/>
    <lineage>
        <taxon>Bacteria</taxon>
        <taxon>Pseudomonadati</taxon>
        <taxon>Nitrospirota</taxon>
        <taxon>Nitrospiria</taxon>
        <taxon>Nitrospirales</taxon>
        <taxon>Nitrospiraceae</taxon>
        <taxon>Nitrospira</taxon>
    </lineage>
</organism>